<evidence type="ECO:0000256" key="6">
    <source>
        <dbReference type="ARBA" id="ARBA00023004"/>
    </source>
</evidence>
<dbReference type="Gene3D" id="3.40.50.360">
    <property type="match status" value="1"/>
</dbReference>
<dbReference type="Pfam" id="PF13187">
    <property type="entry name" value="Fer4_9"/>
    <property type="match status" value="1"/>
</dbReference>
<keyword evidence="10" id="KW-1185">Reference proteome</keyword>
<dbReference type="InterPro" id="IPR047964">
    <property type="entry name" value="EFR1-like"/>
</dbReference>
<dbReference type="Proteomes" id="UP001440599">
    <property type="component" value="Unassembled WGS sequence"/>
</dbReference>
<feature type="domain" description="4Fe-4S ferredoxin-type" evidence="8">
    <location>
        <begin position="171"/>
        <end position="200"/>
    </location>
</feature>
<evidence type="ECO:0000256" key="2">
    <source>
        <dbReference type="ARBA" id="ARBA00003532"/>
    </source>
</evidence>
<dbReference type="PANTHER" id="PTHR24960:SF79">
    <property type="entry name" value="PHOTOSYSTEM I IRON-SULFUR CENTER"/>
    <property type="match status" value="1"/>
</dbReference>
<comment type="function">
    <text evidence="2">Ferredoxins are iron-sulfur proteins that transfer electrons in a wide variety of metabolic reactions.</text>
</comment>
<evidence type="ECO:0000256" key="7">
    <source>
        <dbReference type="ARBA" id="ARBA00023014"/>
    </source>
</evidence>
<dbReference type="Gene3D" id="3.30.70.20">
    <property type="match status" value="1"/>
</dbReference>
<dbReference type="PANTHER" id="PTHR24960">
    <property type="entry name" value="PHOTOSYSTEM I IRON-SULFUR CENTER-RELATED"/>
    <property type="match status" value="1"/>
</dbReference>
<dbReference type="InterPro" id="IPR050157">
    <property type="entry name" value="PSI_iron-sulfur_center"/>
</dbReference>
<comment type="caution">
    <text evidence="9">The sequence shown here is derived from an EMBL/GenBank/DDBJ whole genome shotgun (WGS) entry which is preliminary data.</text>
</comment>
<dbReference type="InterPro" id="IPR029039">
    <property type="entry name" value="Flavoprotein-like_sf"/>
</dbReference>
<evidence type="ECO:0000256" key="3">
    <source>
        <dbReference type="ARBA" id="ARBA00013529"/>
    </source>
</evidence>
<gene>
    <name evidence="9" type="ORF">WMO45_02540</name>
</gene>
<keyword evidence="7" id="KW-0411">Iron-sulfur</keyword>
<evidence type="ECO:0000313" key="9">
    <source>
        <dbReference type="EMBL" id="MEQ2455386.1"/>
    </source>
</evidence>
<dbReference type="InterPro" id="IPR017900">
    <property type="entry name" value="4Fe4S_Fe_S_CS"/>
</dbReference>
<evidence type="ECO:0000256" key="1">
    <source>
        <dbReference type="ARBA" id="ARBA00001966"/>
    </source>
</evidence>
<protein>
    <recommendedName>
        <fullName evidence="3">Ferredoxin</fullName>
    </recommendedName>
</protein>
<keyword evidence="4" id="KW-0004">4Fe-4S</keyword>
<keyword evidence="5" id="KW-0479">Metal-binding</keyword>
<dbReference type="SUPFAM" id="SSF52218">
    <property type="entry name" value="Flavoproteins"/>
    <property type="match status" value="1"/>
</dbReference>
<dbReference type="PROSITE" id="PS00198">
    <property type="entry name" value="4FE4S_FER_1"/>
    <property type="match status" value="2"/>
</dbReference>
<evidence type="ECO:0000313" key="10">
    <source>
        <dbReference type="Proteomes" id="UP001440599"/>
    </source>
</evidence>
<accession>A0ABV1ELB9</accession>
<evidence type="ECO:0000259" key="8">
    <source>
        <dbReference type="PROSITE" id="PS51379"/>
    </source>
</evidence>
<proteinExistence type="predicted"/>
<evidence type="ECO:0000256" key="5">
    <source>
        <dbReference type="ARBA" id="ARBA00022723"/>
    </source>
</evidence>
<name>A0ABV1ELB9_9FIRM</name>
<keyword evidence="6" id="KW-0408">Iron</keyword>
<dbReference type="RefSeq" id="WP_349139084.1">
    <property type="nucleotide sequence ID" value="NZ_JBBMFT010000001.1"/>
</dbReference>
<dbReference type="NCBIfam" id="NF038196">
    <property type="entry name" value="ferrodoxin_EFR1"/>
    <property type="match status" value="1"/>
</dbReference>
<dbReference type="EMBL" id="JBBMFT010000001">
    <property type="protein sequence ID" value="MEQ2455386.1"/>
    <property type="molecule type" value="Genomic_DNA"/>
</dbReference>
<dbReference type="SUPFAM" id="SSF54862">
    <property type="entry name" value="4Fe-4S ferredoxins"/>
    <property type="match status" value="1"/>
</dbReference>
<dbReference type="InterPro" id="IPR017896">
    <property type="entry name" value="4Fe4S_Fe-S-bd"/>
</dbReference>
<feature type="domain" description="4Fe-4S ferredoxin-type" evidence="8">
    <location>
        <begin position="205"/>
        <end position="228"/>
    </location>
</feature>
<evidence type="ECO:0000256" key="4">
    <source>
        <dbReference type="ARBA" id="ARBA00022485"/>
    </source>
</evidence>
<dbReference type="PROSITE" id="PS51379">
    <property type="entry name" value="4FE4S_FER_2"/>
    <property type="match status" value="2"/>
</dbReference>
<comment type="cofactor">
    <cofactor evidence="1">
        <name>[4Fe-4S] cluster</name>
        <dbReference type="ChEBI" id="CHEBI:49883"/>
    </cofactor>
</comment>
<sequence>MIFYFSGTGNSAWVARQMARLTGDAAYDIVNLEELPNMDNAKQIGFVFPVYAWGAPEFIVDFAKKLPKSQVFTFGICTCGGDAGLTMKQFSKLYPLSSSYSLLMPNNYIIGSDTDTEAEILQTITSARAELERMAQEIRRQERVYRVHEGALAGVKSYLANFGFNKFARSTKPFFSGNSCNGCGQCVRNCPASAISLRDRKPVWASQCFQCLRCINECPQQAIQYGTSTAGRRRYTIRAYLPQDEQI</sequence>
<organism evidence="9 10">
    <name type="scientific">Flavonifractor hominis</name>
    <dbReference type="NCBI Taxonomy" id="3133178"/>
    <lineage>
        <taxon>Bacteria</taxon>
        <taxon>Bacillati</taxon>
        <taxon>Bacillota</taxon>
        <taxon>Clostridia</taxon>
        <taxon>Eubacteriales</taxon>
        <taxon>Oscillospiraceae</taxon>
        <taxon>Flavonifractor</taxon>
    </lineage>
</organism>
<reference evidence="9 10" key="1">
    <citation type="submission" date="2024-03" db="EMBL/GenBank/DDBJ databases">
        <title>Human intestinal bacterial collection.</title>
        <authorList>
            <person name="Pauvert C."/>
            <person name="Hitch T.C.A."/>
            <person name="Clavel T."/>
        </authorList>
    </citation>
    <scope>NUCLEOTIDE SEQUENCE [LARGE SCALE GENOMIC DNA]</scope>
    <source>
        <strain evidence="9 10">CLA-AP-H34</strain>
    </source>
</reference>